<dbReference type="EMBL" id="CASHSV030000034">
    <property type="protein sequence ID" value="CAJ2644307.1"/>
    <property type="molecule type" value="Genomic_DNA"/>
</dbReference>
<proteinExistence type="predicted"/>
<dbReference type="Proteomes" id="UP001177021">
    <property type="component" value="Unassembled WGS sequence"/>
</dbReference>
<evidence type="ECO:0000313" key="2">
    <source>
        <dbReference type="Proteomes" id="UP001177021"/>
    </source>
</evidence>
<organism evidence="1 2">
    <name type="scientific">Trifolium pratense</name>
    <name type="common">Red clover</name>
    <dbReference type="NCBI Taxonomy" id="57577"/>
    <lineage>
        <taxon>Eukaryota</taxon>
        <taxon>Viridiplantae</taxon>
        <taxon>Streptophyta</taxon>
        <taxon>Embryophyta</taxon>
        <taxon>Tracheophyta</taxon>
        <taxon>Spermatophyta</taxon>
        <taxon>Magnoliopsida</taxon>
        <taxon>eudicotyledons</taxon>
        <taxon>Gunneridae</taxon>
        <taxon>Pentapetalae</taxon>
        <taxon>rosids</taxon>
        <taxon>fabids</taxon>
        <taxon>Fabales</taxon>
        <taxon>Fabaceae</taxon>
        <taxon>Papilionoideae</taxon>
        <taxon>50 kb inversion clade</taxon>
        <taxon>NPAAA clade</taxon>
        <taxon>Hologalegina</taxon>
        <taxon>IRL clade</taxon>
        <taxon>Trifolieae</taxon>
        <taxon>Trifolium</taxon>
    </lineage>
</organism>
<keyword evidence="2" id="KW-1185">Reference proteome</keyword>
<evidence type="ECO:0000313" key="1">
    <source>
        <dbReference type="EMBL" id="CAJ2644307.1"/>
    </source>
</evidence>
<reference evidence="1" key="1">
    <citation type="submission" date="2023-10" db="EMBL/GenBank/DDBJ databases">
        <authorList>
            <person name="Rodriguez Cubillos JULIANA M."/>
            <person name="De Vega J."/>
        </authorList>
    </citation>
    <scope>NUCLEOTIDE SEQUENCE</scope>
</reference>
<sequence>MDIYEPLQQVSMWGDSFKVEGGLNSIASPMLLVNTTTSMENKSEYIPHEPSEPSEVNQETTNKDVSKVLRRLAQNREAARKSRLRKKAYVQQLETSRLKLMQLELEIGRARKQLQGMCTDNALDTTFMGSPETINPVGIVAFEIEYGNWVDENHRRNEELRNVFQANASEVQLGQVVQNVLNHYTDLFRLKAEAAKADVLYLISGVWKPSVERLFLWIGGARPSQLLNLIVPQLDPLTEQQLASIKKLHLSSQQAEDALSQGLEKLQQSLVQDMAVDPFSATNHGFQMAIAIRKFEALESFVSQADHLRRETLIYMSRILSTHQAARGLIALGEYFHRLRTLGSRWTSRPCDSVISPRITP</sequence>
<protein>
    <submittedName>
        <fullName evidence="1">Uncharacterized protein</fullName>
    </submittedName>
</protein>
<accession>A0ACB0JL26</accession>
<gene>
    <name evidence="1" type="ORF">MILVUS5_LOCUS13371</name>
</gene>
<name>A0ACB0JL26_TRIPR</name>
<comment type="caution">
    <text evidence="1">The sequence shown here is derived from an EMBL/GenBank/DDBJ whole genome shotgun (WGS) entry which is preliminary data.</text>
</comment>